<evidence type="ECO:0000256" key="1">
    <source>
        <dbReference type="ARBA" id="ARBA00004196"/>
    </source>
</evidence>
<dbReference type="AlphaFoldDB" id="A0A6N8J575"/>
<evidence type="ECO:0000256" key="2">
    <source>
        <dbReference type="ARBA" id="ARBA00009477"/>
    </source>
</evidence>
<comment type="caution">
    <text evidence="7">The sequence shown here is derived from an EMBL/GenBank/DDBJ whole genome shotgun (WGS) entry which is preliminary data.</text>
</comment>
<dbReference type="RefSeq" id="WP_157298975.1">
    <property type="nucleotide sequence ID" value="NZ_BAAAZB010000005.1"/>
</dbReference>
<dbReference type="Pfam" id="PF25967">
    <property type="entry name" value="RND-MFP_C"/>
    <property type="match status" value="1"/>
</dbReference>
<feature type="domain" description="Multidrug resistance protein MdtA-like barrel-sandwich hybrid" evidence="4">
    <location>
        <begin position="58"/>
        <end position="177"/>
    </location>
</feature>
<dbReference type="Gene3D" id="2.40.420.20">
    <property type="match status" value="1"/>
</dbReference>
<evidence type="ECO:0000313" key="8">
    <source>
        <dbReference type="Proteomes" id="UP000468388"/>
    </source>
</evidence>
<dbReference type="GO" id="GO:1990281">
    <property type="term" value="C:efflux pump complex"/>
    <property type="evidence" value="ECO:0007669"/>
    <property type="project" value="TreeGrafter"/>
</dbReference>
<dbReference type="PANTHER" id="PTHR30469">
    <property type="entry name" value="MULTIDRUG RESISTANCE PROTEIN MDTA"/>
    <property type="match status" value="1"/>
</dbReference>
<sequence>MGRSVLFLLIILSACHSKKPDANKRNGAPPTADIMIARPQSVSNIVEANGTVVANEFVQLHPEASGRITYLNVPEGVFVNQGTVIARINDADLQAQLSKSKVQLELAIKTEERLKKLLAINGINQADYDSALNQLQSIKTDIAYYQALIDKTVVKAPFSGTVGLRLVSIGAYVTPADVIASIQQLNTLKIDFTLPESYGALVHKGNVVTIEMDTEDTVKQKATIIAVEPQANTTTRNLKVRATLQNTKAHPGSFVKVYVDAGENKHAIMLPANVLIPNDQNNQVVILRNGKAKFVNVETGIRQASNVEITKGISEGDSVLITGVLFARPDAVIKVLSVKN</sequence>
<dbReference type="EMBL" id="WRXO01000001">
    <property type="protein sequence ID" value="MVT40340.1"/>
    <property type="molecule type" value="Genomic_DNA"/>
</dbReference>
<reference evidence="7 8" key="1">
    <citation type="submission" date="2019-12" db="EMBL/GenBank/DDBJ databases">
        <title>The draft genomic sequence of strain Chitinophaga oryziterrae JCM 16595.</title>
        <authorList>
            <person name="Zhang X."/>
        </authorList>
    </citation>
    <scope>NUCLEOTIDE SEQUENCE [LARGE SCALE GENOMIC DNA]</scope>
    <source>
        <strain evidence="7 8">JCM 16595</strain>
    </source>
</reference>
<dbReference type="InterPro" id="IPR058792">
    <property type="entry name" value="Beta-barrel_RND_2"/>
</dbReference>
<dbReference type="SUPFAM" id="SSF111369">
    <property type="entry name" value="HlyD-like secretion proteins"/>
    <property type="match status" value="1"/>
</dbReference>
<dbReference type="Proteomes" id="UP000468388">
    <property type="component" value="Unassembled WGS sequence"/>
</dbReference>
<feature type="domain" description="Multidrug resistance protein MdtA-like C-terminal permuted SH3" evidence="6">
    <location>
        <begin position="267"/>
        <end position="323"/>
    </location>
</feature>
<organism evidence="7 8">
    <name type="scientific">Chitinophaga oryziterrae</name>
    <dbReference type="NCBI Taxonomy" id="1031224"/>
    <lineage>
        <taxon>Bacteria</taxon>
        <taxon>Pseudomonadati</taxon>
        <taxon>Bacteroidota</taxon>
        <taxon>Chitinophagia</taxon>
        <taxon>Chitinophagales</taxon>
        <taxon>Chitinophagaceae</taxon>
        <taxon>Chitinophaga</taxon>
    </lineage>
</organism>
<accession>A0A6N8J575</accession>
<dbReference type="Gene3D" id="2.40.50.100">
    <property type="match status" value="1"/>
</dbReference>
<dbReference type="Pfam" id="PF25917">
    <property type="entry name" value="BSH_RND"/>
    <property type="match status" value="1"/>
</dbReference>
<evidence type="ECO:0000313" key="7">
    <source>
        <dbReference type="EMBL" id="MVT40340.1"/>
    </source>
</evidence>
<proteinExistence type="inferred from homology"/>
<evidence type="ECO:0000259" key="6">
    <source>
        <dbReference type="Pfam" id="PF25967"/>
    </source>
</evidence>
<evidence type="ECO:0000259" key="4">
    <source>
        <dbReference type="Pfam" id="PF25917"/>
    </source>
</evidence>
<dbReference type="InterPro" id="IPR006143">
    <property type="entry name" value="RND_pump_MFP"/>
</dbReference>
<dbReference type="NCBIfam" id="TIGR01730">
    <property type="entry name" value="RND_mfp"/>
    <property type="match status" value="1"/>
</dbReference>
<gene>
    <name evidence="7" type="ORF">GO495_07085</name>
</gene>
<dbReference type="InterPro" id="IPR058627">
    <property type="entry name" value="MdtA-like_C"/>
</dbReference>
<dbReference type="Pfam" id="PF25954">
    <property type="entry name" value="Beta-barrel_RND_2"/>
    <property type="match status" value="1"/>
</dbReference>
<dbReference type="PANTHER" id="PTHR30469:SF36">
    <property type="entry name" value="BLL3903 PROTEIN"/>
    <property type="match status" value="1"/>
</dbReference>
<feature type="domain" description="CusB-like beta-barrel" evidence="5">
    <location>
        <begin position="191"/>
        <end position="260"/>
    </location>
</feature>
<comment type="subcellular location">
    <subcellularLocation>
        <location evidence="1">Cell envelope</location>
    </subcellularLocation>
</comment>
<dbReference type="OrthoDB" id="9806939at2"/>
<evidence type="ECO:0000256" key="3">
    <source>
        <dbReference type="ARBA" id="ARBA00022448"/>
    </source>
</evidence>
<protein>
    <submittedName>
        <fullName evidence="7">Efflux RND transporter periplasmic adaptor subunit</fullName>
    </submittedName>
</protein>
<dbReference type="Gene3D" id="1.10.287.470">
    <property type="entry name" value="Helix hairpin bin"/>
    <property type="match status" value="1"/>
</dbReference>
<comment type="similarity">
    <text evidence="2">Belongs to the membrane fusion protein (MFP) (TC 8.A.1) family.</text>
</comment>
<dbReference type="PROSITE" id="PS51257">
    <property type="entry name" value="PROKAR_LIPOPROTEIN"/>
    <property type="match status" value="1"/>
</dbReference>
<dbReference type="InterPro" id="IPR058625">
    <property type="entry name" value="MdtA-like_BSH"/>
</dbReference>
<name>A0A6N8J575_9BACT</name>
<keyword evidence="8" id="KW-1185">Reference proteome</keyword>
<dbReference type="GO" id="GO:0015562">
    <property type="term" value="F:efflux transmembrane transporter activity"/>
    <property type="evidence" value="ECO:0007669"/>
    <property type="project" value="TreeGrafter"/>
</dbReference>
<dbReference type="Gene3D" id="2.40.30.170">
    <property type="match status" value="1"/>
</dbReference>
<evidence type="ECO:0000259" key="5">
    <source>
        <dbReference type="Pfam" id="PF25954"/>
    </source>
</evidence>
<keyword evidence="3" id="KW-0813">Transport</keyword>